<comment type="caution">
    <text evidence="2">The sequence shown here is derived from an EMBL/GenBank/DDBJ whole genome shotgun (WGS) entry which is preliminary data.</text>
</comment>
<organism evidence="2 3">
    <name type="scientific">Actinomadura viridis</name>
    <dbReference type="NCBI Taxonomy" id="58110"/>
    <lineage>
        <taxon>Bacteria</taxon>
        <taxon>Bacillati</taxon>
        <taxon>Actinomycetota</taxon>
        <taxon>Actinomycetes</taxon>
        <taxon>Streptosporangiales</taxon>
        <taxon>Thermomonosporaceae</taxon>
        <taxon>Actinomadura</taxon>
    </lineage>
</organism>
<evidence type="ECO:0000256" key="1">
    <source>
        <dbReference type="SAM" id="MobiDB-lite"/>
    </source>
</evidence>
<name>A0A931GKL2_9ACTN</name>
<evidence type="ECO:0000313" key="2">
    <source>
        <dbReference type="EMBL" id="MBG6090275.1"/>
    </source>
</evidence>
<protein>
    <submittedName>
        <fullName evidence="2">Uncharacterized protein</fullName>
    </submittedName>
</protein>
<gene>
    <name evidence="2" type="ORF">IW256_004388</name>
</gene>
<evidence type="ECO:0000313" key="3">
    <source>
        <dbReference type="Proteomes" id="UP000614047"/>
    </source>
</evidence>
<feature type="compositionally biased region" description="Gly residues" evidence="1">
    <location>
        <begin position="16"/>
        <end position="45"/>
    </location>
</feature>
<accession>A0A931GKL2</accession>
<dbReference type="EMBL" id="JADOUA010000001">
    <property type="protein sequence ID" value="MBG6090275.1"/>
    <property type="molecule type" value="Genomic_DNA"/>
</dbReference>
<dbReference type="RefSeq" id="WP_197012754.1">
    <property type="nucleotide sequence ID" value="NZ_BAABES010000028.1"/>
</dbReference>
<proteinExistence type="predicted"/>
<keyword evidence="3" id="KW-1185">Reference proteome</keyword>
<sequence>MTTAAEAAAAVAGPGDVVGGDGSGEPEGGVEPGGGPAGGMAGGAASGTPPVERGPEDGGPGKNGMDLTSGRAGSALSSEDPLPRSVIVRLPTVDGPSMVPK</sequence>
<dbReference type="AlphaFoldDB" id="A0A931GKL2"/>
<dbReference type="Proteomes" id="UP000614047">
    <property type="component" value="Unassembled WGS sequence"/>
</dbReference>
<feature type="region of interest" description="Disordered" evidence="1">
    <location>
        <begin position="1"/>
        <end position="101"/>
    </location>
</feature>
<feature type="compositionally biased region" description="Low complexity" evidence="1">
    <location>
        <begin position="1"/>
        <end position="15"/>
    </location>
</feature>
<reference evidence="2" key="1">
    <citation type="submission" date="2020-11" db="EMBL/GenBank/DDBJ databases">
        <title>Sequencing the genomes of 1000 actinobacteria strains.</title>
        <authorList>
            <person name="Klenk H.-P."/>
        </authorList>
    </citation>
    <scope>NUCLEOTIDE SEQUENCE</scope>
    <source>
        <strain evidence="2">DSM 43175</strain>
    </source>
</reference>